<evidence type="ECO:0008006" key="5">
    <source>
        <dbReference type="Google" id="ProtNLM"/>
    </source>
</evidence>
<feature type="transmembrane region" description="Helical" evidence="2">
    <location>
        <begin position="21"/>
        <end position="44"/>
    </location>
</feature>
<evidence type="ECO:0000256" key="2">
    <source>
        <dbReference type="SAM" id="Phobius"/>
    </source>
</evidence>
<proteinExistence type="predicted"/>
<evidence type="ECO:0000313" key="4">
    <source>
        <dbReference type="Proteomes" id="UP000291301"/>
    </source>
</evidence>
<comment type="caution">
    <text evidence="3">The sequence shown here is derived from an EMBL/GenBank/DDBJ whole genome shotgun (WGS) entry which is preliminary data.</text>
</comment>
<keyword evidence="2" id="KW-1133">Transmembrane helix</keyword>
<dbReference type="OrthoDB" id="7926359at2"/>
<sequence>MTKRKASLINRRGYFRDMKPVDYVLSVVGLLIGTAAALFPWHVYFNPESYGPPEMAFSRGGVVPPDEDAVPSSGTPLFEFETGRFVRADTPPASVDRLTTGKVDPNAGASGDPDQPFPGNGRAFTLFAVHDGRALVGDMDGVYLVSRKSRLPDGTTLEAIERDGKGWHIVTSDKRLIRVR</sequence>
<keyword evidence="4" id="KW-1185">Reference proteome</keyword>
<evidence type="ECO:0000313" key="3">
    <source>
        <dbReference type="EMBL" id="TCD16194.1"/>
    </source>
</evidence>
<dbReference type="AlphaFoldDB" id="A0A4R0PHD6"/>
<gene>
    <name evidence="3" type="ORF">E0D97_01810</name>
</gene>
<evidence type="ECO:0000256" key="1">
    <source>
        <dbReference type="SAM" id="MobiDB-lite"/>
    </source>
</evidence>
<keyword evidence="2" id="KW-0812">Transmembrane</keyword>
<name>A0A4R0PHD6_9HYPH</name>
<keyword evidence="2" id="KW-0472">Membrane</keyword>
<dbReference type="Proteomes" id="UP000291301">
    <property type="component" value="Unassembled WGS sequence"/>
</dbReference>
<organism evidence="3 4">
    <name type="scientific">Oricola cellulosilytica</name>
    <dbReference type="NCBI Taxonomy" id="1429082"/>
    <lineage>
        <taxon>Bacteria</taxon>
        <taxon>Pseudomonadati</taxon>
        <taxon>Pseudomonadota</taxon>
        <taxon>Alphaproteobacteria</taxon>
        <taxon>Hyphomicrobiales</taxon>
        <taxon>Ahrensiaceae</taxon>
        <taxon>Oricola</taxon>
    </lineage>
</organism>
<dbReference type="RefSeq" id="WP_131564846.1">
    <property type="nucleotide sequence ID" value="NZ_JAINFK010000001.1"/>
</dbReference>
<accession>A0A4R0PHD6</accession>
<protein>
    <recommendedName>
        <fullName evidence="5">Flagellar protein</fullName>
    </recommendedName>
</protein>
<reference evidence="3 4" key="1">
    <citation type="journal article" date="2015" name="Antonie Van Leeuwenhoek">
        <title>Oricola cellulosilytica gen. nov., sp. nov., a cellulose-degrading bacterium of the family Phyllobacteriaceae isolated from surface seashore water, and emended descriptions of Mesorhizobium loti and Phyllobacterium myrsinacearum.</title>
        <authorList>
            <person name="Hameed A."/>
            <person name="Shahina M."/>
            <person name="Lai W.A."/>
            <person name="Lin S.Y."/>
            <person name="Young L.S."/>
            <person name="Liu Y.C."/>
            <person name="Hsu Y.H."/>
            <person name="Young C.C."/>
        </authorList>
    </citation>
    <scope>NUCLEOTIDE SEQUENCE [LARGE SCALE GENOMIC DNA]</scope>
    <source>
        <strain evidence="3 4">KCTC 52183</strain>
    </source>
</reference>
<dbReference type="EMBL" id="SJST01000001">
    <property type="protein sequence ID" value="TCD16194.1"/>
    <property type="molecule type" value="Genomic_DNA"/>
</dbReference>
<feature type="region of interest" description="Disordered" evidence="1">
    <location>
        <begin position="91"/>
        <end position="117"/>
    </location>
</feature>